<feature type="region of interest" description="Disordered" evidence="1">
    <location>
        <begin position="1"/>
        <end position="26"/>
    </location>
</feature>
<accession>W9VKY9</accession>
<dbReference type="EMBL" id="AONC01000006">
    <property type="protein sequence ID" value="EXJ16757.1"/>
    <property type="molecule type" value="Genomic_DNA"/>
</dbReference>
<dbReference type="STRING" id="1249627.D779_3434"/>
<organism evidence="2 3">
    <name type="scientific">Imhoffiella purpurea</name>
    <dbReference type="NCBI Taxonomy" id="1249627"/>
    <lineage>
        <taxon>Bacteria</taxon>
        <taxon>Pseudomonadati</taxon>
        <taxon>Pseudomonadota</taxon>
        <taxon>Gammaproteobacteria</taxon>
        <taxon>Chromatiales</taxon>
        <taxon>Chromatiaceae</taxon>
        <taxon>Imhoffiella</taxon>
    </lineage>
</organism>
<dbReference type="Proteomes" id="UP000019460">
    <property type="component" value="Unassembled WGS sequence"/>
</dbReference>
<evidence type="ECO:0000256" key="1">
    <source>
        <dbReference type="SAM" id="MobiDB-lite"/>
    </source>
</evidence>
<gene>
    <name evidence="2" type="ORF">D779_3434</name>
</gene>
<reference evidence="2 3" key="1">
    <citation type="submission" date="2012-11" db="EMBL/GenBank/DDBJ databases">
        <title>Genome assembly of Thiorhodococcus sp. AK35.</title>
        <authorList>
            <person name="Nupur N."/>
            <person name="Khatri I."/>
            <person name="Subramanian S."/>
            <person name="Pinnaka A."/>
        </authorList>
    </citation>
    <scope>NUCLEOTIDE SEQUENCE [LARGE SCALE GENOMIC DNA]</scope>
    <source>
        <strain evidence="2 3">AK35</strain>
    </source>
</reference>
<dbReference type="AlphaFoldDB" id="W9VKY9"/>
<evidence type="ECO:0000313" key="2">
    <source>
        <dbReference type="EMBL" id="EXJ16757.1"/>
    </source>
</evidence>
<name>W9VKY9_9GAMM</name>
<sequence>MALGSDLPLDPAQVQFGPPLQTAPGHEGAAAQIADLGDGLATRQAVRQLDHGALGIAEQQDVGLGVEQDRAAHLLGPVVEMRDAPQAGLDASQDDACVPVRLARPLRIDGHRAVRPATGLRIRGIGVVRTQTPIGGIAVDHGVHVAGGHAEEEIGPAEPPEILGRGPVRLRENADPKPLGLQQTADDGHAEGGMVHVGVAGDHDDVAAVPPEEIHLGTRHRQLGRDPETVRPVLAVGENIGGALHGRSDPSAVMDRPL</sequence>
<dbReference type="eggNOG" id="ENOG5034176">
    <property type="taxonomic scope" value="Bacteria"/>
</dbReference>
<comment type="caution">
    <text evidence="2">The sequence shown here is derived from an EMBL/GenBank/DDBJ whole genome shotgun (WGS) entry which is preliminary data.</text>
</comment>
<evidence type="ECO:0000313" key="3">
    <source>
        <dbReference type="Proteomes" id="UP000019460"/>
    </source>
</evidence>
<keyword evidence="3" id="KW-1185">Reference proteome</keyword>
<protein>
    <submittedName>
        <fullName evidence="2">Uncharacterized protein</fullName>
    </submittedName>
</protein>
<proteinExistence type="predicted"/>